<proteinExistence type="predicted"/>
<protein>
    <submittedName>
        <fullName evidence="1">Uncharacterized protein</fullName>
    </submittedName>
</protein>
<accession>A0A1R3K409</accession>
<evidence type="ECO:0000313" key="1">
    <source>
        <dbReference type="EMBL" id="OMP01830.1"/>
    </source>
</evidence>
<dbReference type="EMBL" id="AWUE01014712">
    <property type="protein sequence ID" value="OMP01830.1"/>
    <property type="molecule type" value="Genomic_DNA"/>
</dbReference>
<sequence length="37" mass="3756">MTPKSGEDLAAWALVLVRELWEATSTGGLAGLPNGGS</sequence>
<reference evidence="2" key="1">
    <citation type="submission" date="2013-09" db="EMBL/GenBank/DDBJ databases">
        <title>Corchorus olitorius genome sequencing.</title>
        <authorList>
            <person name="Alam M."/>
            <person name="Haque M.S."/>
            <person name="Islam M.S."/>
            <person name="Emdad E.M."/>
            <person name="Islam M.M."/>
            <person name="Ahmed B."/>
            <person name="Halim A."/>
            <person name="Hossen Q.M.M."/>
            <person name="Hossain M.Z."/>
            <person name="Ahmed R."/>
            <person name="Khan M.M."/>
            <person name="Islam R."/>
            <person name="Rashid M.M."/>
            <person name="Khan S.A."/>
            <person name="Rahman M.S."/>
            <person name="Alam M."/>
            <person name="Yahiya A.S."/>
            <person name="Khan M.S."/>
            <person name="Azam M.S."/>
            <person name="Haque T."/>
            <person name="Lashkar M.Z.H."/>
            <person name="Akhand A.I."/>
            <person name="Morshed G."/>
            <person name="Roy S."/>
            <person name="Uddin K.S."/>
            <person name="Rabeya T."/>
            <person name="Hossain A.S."/>
            <person name="Chowdhury A."/>
            <person name="Snigdha A.R."/>
            <person name="Mortoza M.S."/>
            <person name="Matin S.A."/>
            <person name="Hoque S.M.E."/>
            <person name="Islam M.K."/>
            <person name="Roy D.K."/>
            <person name="Haider R."/>
            <person name="Moosa M.M."/>
            <person name="Elias S.M."/>
            <person name="Hasan A.M."/>
            <person name="Jahan S."/>
            <person name="Shafiuddin M."/>
            <person name="Mahmood N."/>
            <person name="Shommy N.S."/>
        </authorList>
    </citation>
    <scope>NUCLEOTIDE SEQUENCE [LARGE SCALE GENOMIC DNA]</scope>
    <source>
        <strain evidence="2">cv. O-4</strain>
    </source>
</reference>
<dbReference type="AlphaFoldDB" id="A0A1R3K409"/>
<evidence type="ECO:0000313" key="2">
    <source>
        <dbReference type="Proteomes" id="UP000187203"/>
    </source>
</evidence>
<organism evidence="1 2">
    <name type="scientific">Corchorus olitorius</name>
    <dbReference type="NCBI Taxonomy" id="93759"/>
    <lineage>
        <taxon>Eukaryota</taxon>
        <taxon>Viridiplantae</taxon>
        <taxon>Streptophyta</taxon>
        <taxon>Embryophyta</taxon>
        <taxon>Tracheophyta</taxon>
        <taxon>Spermatophyta</taxon>
        <taxon>Magnoliopsida</taxon>
        <taxon>eudicotyledons</taxon>
        <taxon>Gunneridae</taxon>
        <taxon>Pentapetalae</taxon>
        <taxon>rosids</taxon>
        <taxon>malvids</taxon>
        <taxon>Malvales</taxon>
        <taxon>Malvaceae</taxon>
        <taxon>Grewioideae</taxon>
        <taxon>Apeibeae</taxon>
        <taxon>Corchorus</taxon>
    </lineage>
</organism>
<gene>
    <name evidence="1" type="ORF">COLO4_11528</name>
</gene>
<name>A0A1R3K409_9ROSI</name>
<comment type="caution">
    <text evidence="1">The sequence shown here is derived from an EMBL/GenBank/DDBJ whole genome shotgun (WGS) entry which is preliminary data.</text>
</comment>
<dbReference type="Proteomes" id="UP000187203">
    <property type="component" value="Unassembled WGS sequence"/>
</dbReference>
<keyword evidence="2" id="KW-1185">Reference proteome</keyword>